<organism evidence="7 8">
    <name type="scientific">Vibrio ulleungensis</name>
    <dbReference type="NCBI Taxonomy" id="2807619"/>
    <lineage>
        <taxon>Bacteria</taxon>
        <taxon>Pseudomonadati</taxon>
        <taxon>Pseudomonadota</taxon>
        <taxon>Gammaproteobacteria</taxon>
        <taxon>Vibrionales</taxon>
        <taxon>Vibrionaceae</taxon>
        <taxon>Vibrio</taxon>
    </lineage>
</organism>
<dbReference type="PRINTS" id="PR00843">
    <property type="entry name" value="GLHYDRLASE30"/>
</dbReference>
<dbReference type="RefSeq" id="WP_205158180.1">
    <property type="nucleotide sequence ID" value="NZ_JAFEUM010000003.1"/>
</dbReference>
<keyword evidence="8" id="KW-1185">Reference proteome</keyword>
<gene>
    <name evidence="7" type="ORF">JQC93_09335</name>
</gene>
<comment type="similarity">
    <text evidence="1 4">Belongs to the glycosyl hydrolase 30 family.</text>
</comment>
<dbReference type="PANTHER" id="PTHR11069:SF23">
    <property type="entry name" value="LYSOSOMAL ACID GLUCOSYLCERAMIDASE"/>
    <property type="match status" value="1"/>
</dbReference>
<feature type="domain" description="Glycosyl hydrolase family 30 TIM-barrel" evidence="5">
    <location>
        <begin position="42"/>
        <end position="376"/>
    </location>
</feature>
<evidence type="ECO:0000256" key="1">
    <source>
        <dbReference type="ARBA" id="ARBA00005382"/>
    </source>
</evidence>
<accession>A0ABS2HHU2</accession>
<dbReference type="InterPro" id="IPR033453">
    <property type="entry name" value="Glyco_hydro_30_TIM-barrel"/>
</dbReference>
<name>A0ABS2HHU2_9VIBR</name>
<dbReference type="Pfam" id="PF17189">
    <property type="entry name" value="Glyco_hydro_30C"/>
    <property type="match status" value="1"/>
</dbReference>
<sequence>MKWISSTKHNKWQHKTINTSRPPIEADCHLLLGAGRDQEMLGFGGCFNELGHIALLKLNPTDQAELQKLLFDPNYDGLRFNFCRMPIGASDYAASWYSHNEVADDFSMDYFSVDRDEEHLLPYIQWAKGMNPDLELFASPWSPPTWMKFPQAYNYGRLKMEDAYLTAYADYFVRFIEEYRLRNINIAQIHVQNEPMSSQKFPSCVVTGDEFARFIGGYLGPAFERNHINSEIWLGTLNGPEVDERKFSSSYHNYANTVLHDANAYKYIRGVSYQWCGKYAMKQTRDSWPELNLIQSENECGDGENSWEYARYVFDLFQHYLSLGAYAYVYWNMILEKEGESTWGWKQNSLVVVDQETQSYELSHEFYVMKHFSRYIQKGAHRIEHSGSFSASSVAFENPDGSIVAVVFNPLARDMTLELTIKGTTTCFELPGDSINTLVIE</sequence>
<keyword evidence="3 4" id="KW-0378">Hydrolase</keyword>
<dbReference type="SUPFAM" id="SSF51445">
    <property type="entry name" value="(Trans)glycosidases"/>
    <property type="match status" value="1"/>
</dbReference>
<dbReference type="Pfam" id="PF02055">
    <property type="entry name" value="Glyco_hydro_30"/>
    <property type="match status" value="1"/>
</dbReference>
<comment type="caution">
    <text evidence="7">The sequence shown here is derived from an EMBL/GenBank/DDBJ whole genome shotgun (WGS) entry which is preliminary data.</text>
</comment>
<dbReference type="Gene3D" id="2.60.40.1180">
    <property type="entry name" value="Golgi alpha-mannosidase II"/>
    <property type="match status" value="1"/>
</dbReference>
<feature type="domain" description="Glycosyl hydrolase family 30 beta sandwich" evidence="6">
    <location>
        <begin position="379"/>
        <end position="438"/>
    </location>
</feature>
<dbReference type="InterPro" id="IPR001139">
    <property type="entry name" value="Glyco_hydro_30"/>
</dbReference>
<evidence type="ECO:0000313" key="7">
    <source>
        <dbReference type="EMBL" id="MBM7036609.1"/>
    </source>
</evidence>
<protein>
    <submittedName>
        <fullName evidence="7">Glycoside hydrolase family 30 protein</fullName>
    </submittedName>
</protein>
<evidence type="ECO:0000313" key="8">
    <source>
        <dbReference type="Proteomes" id="UP000809621"/>
    </source>
</evidence>
<reference evidence="7 8" key="1">
    <citation type="submission" date="2021-02" db="EMBL/GenBank/DDBJ databases">
        <authorList>
            <person name="Park J.-S."/>
        </authorList>
    </citation>
    <scope>NUCLEOTIDE SEQUENCE [LARGE SCALE GENOMIC DNA]</scope>
    <source>
        <strain evidence="7 8">188UL20-2</strain>
    </source>
</reference>
<dbReference type="Proteomes" id="UP000809621">
    <property type="component" value="Unassembled WGS sequence"/>
</dbReference>
<dbReference type="EMBL" id="JAFEUM010000003">
    <property type="protein sequence ID" value="MBM7036609.1"/>
    <property type="molecule type" value="Genomic_DNA"/>
</dbReference>
<evidence type="ECO:0000259" key="6">
    <source>
        <dbReference type="Pfam" id="PF17189"/>
    </source>
</evidence>
<evidence type="ECO:0000256" key="2">
    <source>
        <dbReference type="ARBA" id="ARBA00022729"/>
    </source>
</evidence>
<dbReference type="Gene3D" id="3.20.20.80">
    <property type="entry name" value="Glycosidases"/>
    <property type="match status" value="1"/>
</dbReference>
<evidence type="ECO:0000256" key="4">
    <source>
        <dbReference type="RuleBase" id="RU361188"/>
    </source>
</evidence>
<proteinExistence type="inferred from homology"/>
<dbReference type="InterPro" id="IPR033452">
    <property type="entry name" value="GH30_C"/>
</dbReference>
<evidence type="ECO:0000259" key="5">
    <source>
        <dbReference type="Pfam" id="PF02055"/>
    </source>
</evidence>
<dbReference type="PANTHER" id="PTHR11069">
    <property type="entry name" value="GLUCOSYLCERAMIDASE"/>
    <property type="match status" value="1"/>
</dbReference>
<keyword evidence="2" id="KW-0732">Signal</keyword>
<dbReference type="InterPro" id="IPR013780">
    <property type="entry name" value="Glyco_hydro_b"/>
</dbReference>
<keyword evidence="4" id="KW-0326">Glycosidase</keyword>
<dbReference type="GO" id="GO:0016787">
    <property type="term" value="F:hydrolase activity"/>
    <property type="evidence" value="ECO:0007669"/>
    <property type="project" value="UniProtKB-KW"/>
</dbReference>
<dbReference type="InterPro" id="IPR017853">
    <property type="entry name" value="GH"/>
</dbReference>
<evidence type="ECO:0000256" key="3">
    <source>
        <dbReference type="ARBA" id="ARBA00022801"/>
    </source>
</evidence>